<keyword evidence="2" id="KW-0677">Repeat</keyword>
<sequence>KYEPCLNPGVPENGYQTLYKHHYQAGEALRFFCYEGFELIGEVTIICVPGHPSQWTNQPPLCKIAYEELLDDRKLEVAQTTDPSHQMEGGNIALAIFLPIILVILLIGGIYIYYTKDGLLTLTSVALARLHCRFPLVEMVVPAPNSKIGSGEDTAGFLGKFQGKSLFGFSFPASHSYSPITVESDFNNPLYEAGDTREYEVSI</sequence>
<dbReference type="FunFam" id="2.10.70.10:FF:000010">
    <property type="entry name" value="Seizure related 6 homolog like"/>
    <property type="match status" value="1"/>
</dbReference>
<dbReference type="Pfam" id="PF00084">
    <property type="entry name" value="Sushi"/>
    <property type="match status" value="1"/>
</dbReference>
<organism evidence="7 8">
    <name type="scientific">Aquarana catesbeiana</name>
    <name type="common">American bullfrog</name>
    <name type="synonym">Rana catesbeiana</name>
    <dbReference type="NCBI Taxonomy" id="8400"/>
    <lineage>
        <taxon>Eukaryota</taxon>
        <taxon>Metazoa</taxon>
        <taxon>Chordata</taxon>
        <taxon>Craniata</taxon>
        <taxon>Vertebrata</taxon>
        <taxon>Euteleostomi</taxon>
        <taxon>Amphibia</taxon>
        <taxon>Batrachia</taxon>
        <taxon>Anura</taxon>
        <taxon>Neobatrachia</taxon>
        <taxon>Ranoidea</taxon>
        <taxon>Ranidae</taxon>
        <taxon>Aquarana</taxon>
    </lineage>
</organism>
<comment type="caution">
    <text evidence="4">Lacks conserved residue(s) required for the propagation of feature annotation.</text>
</comment>
<dbReference type="InterPro" id="IPR000436">
    <property type="entry name" value="Sushi_SCR_CCP_dom"/>
</dbReference>
<evidence type="ECO:0000313" key="7">
    <source>
        <dbReference type="EMBL" id="PIO37631.1"/>
    </source>
</evidence>
<keyword evidence="5" id="KW-1133">Transmembrane helix</keyword>
<dbReference type="OrthoDB" id="9935125at2759"/>
<keyword evidence="1" id="KW-0732">Signal</keyword>
<dbReference type="PROSITE" id="PS50923">
    <property type="entry name" value="SUSHI"/>
    <property type="match status" value="1"/>
</dbReference>
<dbReference type="Gene3D" id="2.10.70.10">
    <property type="entry name" value="Complement Module, domain 1"/>
    <property type="match status" value="1"/>
</dbReference>
<dbReference type="PANTHER" id="PTHR45656">
    <property type="entry name" value="PROTEIN CBR-CLEC-78"/>
    <property type="match status" value="1"/>
</dbReference>
<evidence type="ECO:0000256" key="2">
    <source>
        <dbReference type="ARBA" id="ARBA00022737"/>
    </source>
</evidence>
<evidence type="ECO:0000256" key="5">
    <source>
        <dbReference type="SAM" id="Phobius"/>
    </source>
</evidence>
<evidence type="ECO:0000256" key="3">
    <source>
        <dbReference type="ARBA" id="ARBA00023157"/>
    </source>
</evidence>
<name>A0A2G9SDX5_AQUCT</name>
<proteinExistence type="predicted"/>
<evidence type="ECO:0000256" key="4">
    <source>
        <dbReference type="PROSITE-ProRule" id="PRU00302"/>
    </source>
</evidence>
<dbReference type="InterPro" id="IPR051277">
    <property type="entry name" value="SEZ6_CSMD_C4BPB_Regulators"/>
</dbReference>
<dbReference type="EMBL" id="KV926114">
    <property type="protein sequence ID" value="PIO37631.1"/>
    <property type="molecule type" value="Genomic_DNA"/>
</dbReference>
<dbReference type="CDD" id="cd00033">
    <property type="entry name" value="CCP"/>
    <property type="match status" value="1"/>
</dbReference>
<evidence type="ECO:0000259" key="6">
    <source>
        <dbReference type="PROSITE" id="PS50923"/>
    </source>
</evidence>
<evidence type="ECO:0000256" key="1">
    <source>
        <dbReference type="ARBA" id="ARBA00022729"/>
    </source>
</evidence>
<evidence type="ECO:0000313" key="8">
    <source>
        <dbReference type="Proteomes" id="UP000228934"/>
    </source>
</evidence>
<gene>
    <name evidence="7" type="ORF">AB205_0040830</name>
</gene>
<feature type="transmembrane region" description="Helical" evidence="5">
    <location>
        <begin position="92"/>
        <end position="114"/>
    </location>
</feature>
<dbReference type="Proteomes" id="UP000228934">
    <property type="component" value="Unassembled WGS sequence"/>
</dbReference>
<dbReference type="PANTHER" id="PTHR45656:SF4">
    <property type="entry name" value="PROTEIN CBR-CLEC-78"/>
    <property type="match status" value="1"/>
</dbReference>
<keyword evidence="3" id="KW-1015">Disulfide bond</keyword>
<dbReference type="SUPFAM" id="SSF57535">
    <property type="entry name" value="Complement control module/SCR domain"/>
    <property type="match status" value="1"/>
</dbReference>
<dbReference type="AlphaFoldDB" id="A0A2G9SDX5"/>
<keyword evidence="5" id="KW-0812">Transmembrane</keyword>
<reference evidence="8" key="1">
    <citation type="journal article" date="2017" name="Nat. Commun.">
        <title>The North American bullfrog draft genome provides insight into hormonal regulation of long noncoding RNA.</title>
        <authorList>
            <person name="Hammond S.A."/>
            <person name="Warren R.L."/>
            <person name="Vandervalk B.P."/>
            <person name="Kucuk E."/>
            <person name="Khan H."/>
            <person name="Gibb E.A."/>
            <person name="Pandoh P."/>
            <person name="Kirk H."/>
            <person name="Zhao Y."/>
            <person name="Jones M."/>
            <person name="Mungall A.J."/>
            <person name="Coope R."/>
            <person name="Pleasance S."/>
            <person name="Moore R.A."/>
            <person name="Holt R.A."/>
            <person name="Round J.M."/>
            <person name="Ohora S."/>
            <person name="Walle B.V."/>
            <person name="Veldhoen N."/>
            <person name="Helbing C.C."/>
            <person name="Birol I."/>
        </authorList>
    </citation>
    <scope>NUCLEOTIDE SEQUENCE [LARGE SCALE GENOMIC DNA]</scope>
</reference>
<protein>
    <recommendedName>
        <fullName evidence="6">Sushi domain-containing protein</fullName>
    </recommendedName>
</protein>
<dbReference type="InterPro" id="IPR035976">
    <property type="entry name" value="Sushi/SCR/CCP_sf"/>
</dbReference>
<keyword evidence="4" id="KW-0768">Sushi</keyword>
<keyword evidence="8" id="KW-1185">Reference proteome</keyword>
<keyword evidence="5" id="KW-0472">Membrane</keyword>
<dbReference type="SMART" id="SM00032">
    <property type="entry name" value="CCP"/>
    <property type="match status" value="1"/>
</dbReference>
<feature type="non-terminal residue" evidence="7">
    <location>
        <position position="1"/>
    </location>
</feature>
<feature type="domain" description="Sushi" evidence="6">
    <location>
        <begin position="3"/>
        <end position="64"/>
    </location>
</feature>
<accession>A0A2G9SDX5</accession>